<name>A0A7X0H787_9BACT</name>
<evidence type="ECO:0000313" key="1">
    <source>
        <dbReference type="EMBL" id="MBB6430393.1"/>
    </source>
</evidence>
<protein>
    <submittedName>
        <fullName evidence="1">Uncharacterized protein</fullName>
    </submittedName>
</protein>
<proteinExistence type="predicted"/>
<dbReference type="AlphaFoldDB" id="A0A7X0H787"/>
<accession>A0A7X0H787</accession>
<dbReference type="RefSeq" id="WP_184677911.1">
    <property type="nucleotide sequence ID" value="NZ_JACHGY010000001.1"/>
</dbReference>
<dbReference type="EMBL" id="JACHGY010000001">
    <property type="protein sequence ID" value="MBB6430393.1"/>
    <property type="molecule type" value="Genomic_DNA"/>
</dbReference>
<evidence type="ECO:0000313" key="2">
    <source>
        <dbReference type="Proteomes" id="UP000541810"/>
    </source>
</evidence>
<sequence>MIQNHDPDYEPLHPERLTWSVLLGRWVTFAKSALALPSDDAGRRLRDAVPDIITLQAVWFSLENLDELDADERALGLDKAQVLIEKHTAALEQAWAEEPMPKELLELIHDAKTALQEQRGQEG</sequence>
<organism evidence="1 2">
    <name type="scientific">Algisphaera agarilytica</name>
    <dbReference type="NCBI Taxonomy" id="1385975"/>
    <lineage>
        <taxon>Bacteria</taxon>
        <taxon>Pseudomonadati</taxon>
        <taxon>Planctomycetota</taxon>
        <taxon>Phycisphaerae</taxon>
        <taxon>Phycisphaerales</taxon>
        <taxon>Phycisphaeraceae</taxon>
        <taxon>Algisphaera</taxon>
    </lineage>
</organism>
<dbReference type="Proteomes" id="UP000541810">
    <property type="component" value="Unassembled WGS sequence"/>
</dbReference>
<gene>
    <name evidence="1" type="ORF">HNQ40_002199</name>
</gene>
<keyword evidence="2" id="KW-1185">Reference proteome</keyword>
<comment type="caution">
    <text evidence="1">The sequence shown here is derived from an EMBL/GenBank/DDBJ whole genome shotgun (WGS) entry which is preliminary data.</text>
</comment>
<reference evidence="1 2" key="1">
    <citation type="submission" date="2020-08" db="EMBL/GenBank/DDBJ databases">
        <title>Genomic Encyclopedia of Type Strains, Phase IV (KMG-IV): sequencing the most valuable type-strain genomes for metagenomic binning, comparative biology and taxonomic classification.</title>
        <authorList>
            <person name="Goeker M."/>
        </authorList>
    </citation>
    <scope>NUCLEOTIDE SEQUENCE [LARGE SCALE GENOMIC DNA]</scope>
    <source>
        <strain evidence="1 2">DSM 103725</strain>
    </source>
</reference>